<dbReference type="InterPro" id="IPR002881">
    <property type="entry name" value="DUF58"/>
</dbReference>
<keyword evidence="2" id="KW-0812">Transmembrane</keyword>
<dbReference type="PANTHER" id="PTHR34351">
    <property type="entry name" value="SLR1927 PROTEIN-RELATED"/>
    <property type="match status" value="1"/>
</dbReference>
<evidence type="ECO:0000259" key="3">
    <source>
        <dbReference type="Pfam" id="PF01882"/>
    </source>
</evidence>
<name>W8KIB5_9GAMM</name>
<reference evidence="4 5" key="1">
    <citation type="journal article" date="2014" name="J Genomics">
        <title>Draft Genome Sequence of the Extremely Halophilic Phototrophic Purple Sulfur Bacterium Halorhodospira halochloris.</title>
        <authorList>
            <person name="Singh K.S."/>
            <person name="Kirksey J."/>
            <person name="Hoff W.D."/>
            <person name="Deole R."/>
        </authorList>
    </citation>
    <scope>NUCLEOTIDE SEQUENCE [LARGE SCALE GENOMIC DNA]</scope>
    <source>
        <strain evidence="4 5">A</strain>
    </source>
</reference>
<keyword evidence="2" id="KW-0472">Membrane</keyword>
<keyword evidence="5" id="KW-1185">Reference proteome</keyword>
<gene>
    <name evidence="4" type="ORF">M911_10650</name>
</gene>
<evidence type="ECO:0000313" key="5">
    <source>
        <dbReference type="Proteomes" id="UP000019442"/>
    </source>
</evidence>
<dbReference type="OrthoDB" id="5298497at2"/>
<reference evidence="5" key="2">
    <citation type="submission" date="2014-02" db="EMBL/GenBank/DDBJ databases">
        <title>Draft Genome Sequence of extremely halophilic bacteria Halorhodospira halochloris.</title>
        <authorList>
            <person name="Singh K.S."/>
        </authorList>
    </citation>
    <scope>NUCLEOTIDE SEQUENCE [LARGE SCALE GENOMIC DNA]</scope>
    <source>
        <strain evidence="5">A</strain>
    </source>
</reference>
<dbReference type="PANTHER" id="PTHR34351:SF1">
    <property type="entry name" value="SLR1927 PROTEIN"/>
    <property type="match status" value="1"/>
</dbReference>
<accession>W8KIB5</accession>
<dbReference type="KEGG" id="hhc:M911_10650"/>
<evidence type="ECO:0000256" key="1">
    <source>
        <dbReference type="SAM" id="MobiDB-lite"/>
    </source>
</evidence>
<dbReference type="AlphaFoldDB" id="W8KIB5"/>
<dbReference type="HOGENOM" id="CLU_054568_0_1_6"/>
<dbReference type="PATRIC" id="fig|1354791.3.peg.2581"/>
<organism evidence="4 5">
    <name type="scientific">Ectothiorhodospira haloalkaliphila</name>
    <dbReference type="NCBI Taxonomy" id="421628"/>
    <lineage>
        <taxon>Bacteria</taxon>
        <taxon>Pseudomonadati</taxon>
        <taxon>Pseudomonadota</taxon>
        <taxon>Gammaproteobacteria</taxon>
        <taxon>Chromatiales</taxon>
        <taxon>Ectothiorhodospiraceae</taxon>
        <taxon>Ectothiorhodospira</taxon>
    </lineage>
</organism>
<dbReference type="EMBL" id="CP007268">
    <property type="protein sequence ID" value="AHK79534.1"/>
    <property type="molecule type" value="Genomic_DNA"/>
</dbReference>
<dbReference type="Pfam" id="PF01882">
    <property type="entry name" value="DUF58"/>
    <property type="match status" value="1"/>
</dbReference>
<sequence length="332" mass="37650">MKTATAWLGRTHQGLRERAIRWITRGQRPEGRQLTLDRRCIYILPTRQGYTFALVLVVMLLGAINYSNSMAFMLTFLLAALGANSMWHTHRNLLGLRITRQPATPVFAGQTAQFTYTVDNPSRVSRRGLLLEAPEQSPTEFSVGARENTPVTLNLRARRRGVLRPGRLRLHTRYPLGLFRAWSWLNFDESVLIYPQPIPVEQTPSGDGEDTEPQATRNRAGEEFTGVRAYAPGDSPRRLDWKALARTGDMYTKEFHELQGGQTWLDWEHLPAADVETRLSMLCHLVLEAHGKKLRFGLRMPGVEIEPATGERHRQRCLEQLACFALPAGESP</sequence>
<dbReference type="Proteomes" id="UP000019442">
    <property type="component" value="Chromosome"/>
</dbReference>
<keyword evidence="2" id="KW-1133">Transmembrane helix</keyword>
<dbReference type="RefSeq" id="WP_025282005.1">
    <property type="nucleotide sequence ID" value="NZ_CP007268.1"/>
</dbReference>
<evidence type="ECO:0000256" key="2">
    <source>
        <dbReference type="SAM" id="Phobius"/>
    </source>
</evidence>
<proteinExistence type="predicted"/>
<feature type="domain" description="DUF58" evidence="3">
    <location>
        <begin position="227"/>
        <end position="277"/>
    </location>
</feature>
<evidence type="ECO:0000313" key="4">
    <source>
        <dbReference type="EMBL" id="AHK79534.1"/>
    </source>
</evidence>
<feature type="region of interest" description="Disordered" evidence="1">
    <location>
        <begin position="199"/>
        <end position="218"/>
    </location>
</feature>
<protein>
    <recommendedName>
        <fullName evidence="3">DUF58 domain-containing protein</fullName>
    </recommendedName>
</protein>
<feature type="transmembrane region" description="Helical" evidence="2">
    <location>
        <begin position="48"/>
        <end position="64"/>
    </location>
</feature>